<evidence type="ECO:0000313" key="2">
    <source>
        <dbReference type="EMBL" id="KOO29999.1"/>
    </source>
</evidence>
<name>A0A0M0JTX4_9EUKA</name>
<dbReference type="EMBL" id="JWZX01002313">
    <property type="protein sequence ID" value="KOO29999.1"/>
    <property type="molecule type" value="Genomic_DNA"/>
</dbReference>
<feature type="domain" description="Glycosyltransferase 61 catalytic" evidence="1">
    <location>
        <begin position="159"/>
        <end position="198"/>
    </location>
</feature>
<dbReference type="AlphaFoldDB" id="A0A0M0JTX4"/>
<keyword evidence="3" id="KW-1185">Reference proteome</keyword>
<dbReference type="Pfam" id="PF04577">
    <property type="entry name" value="Glyco_transf_61"/>
    <property type="match status" value="1"/>
</dbReference>
<comment type="caution">
    <text evidence="2">The sequence shown here is derived from an EMBL/GenBank/DDBJ whole genome shotgun (WGS) entry which is preliminary data.</text>
</comment>
<dbReference type="InterPro" id="IPR049625">
    <property type="entry name" value="Glyco_transf_61_cat"/>
</dbReference>
<gene>
    <name evidence="2" type="ORF">Ctob_013850</name>
</gene>
<evidence type="ECO:0000313" key="3">
    <source>
        <dbReference type="Proteomes" id="UP000037460"/>
    </source>
</evidence>
<reference evidence="3" key="1">
    <citation type="journal article" date="2015" name="PLoS Genet.">
        <title>Genome Sequence and Transcriptome Analyses of Chrysochromulina tobin: Metabolic Tools for Enhanced Algal Fitness in the Prominent Order Prymnesiales (Haptophyceae).</title>
        <authorList>
            <person name="Hovde B.T."/>
            <person name="Deodato C.R."/>
            <person name="Hunsperger H.M."/>
            <person name="Ryken S.A."/>
            <person name="Yost W."/>
            <person name="Jha R.K."/>
            <person name="Patterson J."/>
            <person name="Monnat R.J. Jr."/>
            <person name="Barlow S.B."/>
            <person name="Starkenburg S.R."/>
            <person name="Cattolico R.A."/>
        </authorList>
    </citation>
    <scope>NUCLEOTIDE SEQUENCE</scope>
    <source>
        <strain evidence="3">CCMP291</strain>
    </source>
</reference>
<dbReference type="Proteomes" id="UP000037460">
    <property type="component" value="Unassembled WGS sequence"/>
</dbReference>
<proteinExistence type="predicted"/>
<accession>A0A0M0JTX4</accession>
<protein>
    <recommendedName>
        <fullName evidence="1">Glycosyltransferase 61 catalytic domain-containing protein</fullName>
    </recommendedName>
</protein>
<dbReference type="GO" id="GO:0016757">
    <property type="term" value="F:glycosyltransferase activity"/>
    <property type="evidence" value="ECO:0007669"/>
    <property type="project" value="InterPro"/>
</dbReference>
<organism evidence="2 3">
    <name type="scientific">Chrysochromulina tobinii</name>
    <dbReference type="NCBI Taxonomy" id="1460289"/>
    <lineage>
        <taxon>Eukaryota</taxon>
        <taxon>Haptista</taxon>
        <taxon>Haptophyta</taxon>
        <taxon>Prymnesiophyceae</taxon>
        <taxon>Prymnesiales</taxon>
        <taxon>Chrysochromulinaceae</taxon>
        <taxon>Chrysochromulina</taxon>
    </lineage>
</organism>
<evidence type="ECO:0000259" key="1">
    <source>
        <dbReference type="Pfam" id="PF04577"/>
    </source>
</evidence>
<sequence>MLAKPTFLYRNASLHILVEGAEPSIPITYLNQNAHWPEATQRSPNGSFHKNPAWGRARSVCFDVILQKGLIYAGDWRGTDLYRGRVHSGCGIAPDGVADALLVVRHGDSALQEPGQRPDTRRWYNETEAYLIRSLRERRFRTAWCGAPKCKPLEILTREMRGLTFCEQAALYARARVVVVHHGASLANSLFLRPSSVTVELSDQFTRNRAGESHLRWAHTFENAGYAALFVAAGLPYIGARVTYGVWPDDKRRVNHGRPDPLTGVVQWDPKRNPRYAYTDPQMEIAINRTRWAEVLDLLDLMVIGST</sequence>